<evidence type="ECO:0000256" key="9">
    <source>
        <dbReference type="ARBA" id="ARBA00023136"/>
    </source>
</evidence>
<dbReference type="InterPro" id="IPR036291">
    <property type="entry name" value="NAD(P)-bd_dom_sf"/>
</dbReference>
<sequence>MAANRRTLELGNVLVVGGCGFLGWHMVDHLLNFPSETDPSYALAKPVGDARFEYPTLGSRYPTTHSTVSVVDLRTTNNRLPGAQYYDGDITSVESMLEVFRTVKPDLVIHTASPSMIEGNKPLLHKVNVEGTRTLLEVAGGEHGDWGGKCKAFVYTSSSSVVHDTQSDLKNVNEEWPYIRGPAQKEYYSETKADAEELVLKYNKKSPTEMLTAAIRPAGIHGEKDTTVTHKILEHGSQASDRVLRMQLGENDNLFDFTYVGNVVYGHLLAGHRLLASYDHIAAGKGGPLDYERVDGEAFNITNDSPVYFWDVTRAMWALIDRIVEPHQVWALPEGLLETVGGLAETVMGLFGKTPRLTARTVRYSCMTRYYSTEKAKRRLAYAPVVPLDEGIARAVGFIVAQQKSDAAKKSL</sequence>
<dbReference type="Pfam" id="PF01073">
    <property type="entry name" value="3Beta_HSD"/>
    <property type="match status" value="1"/>
</dbReference>
<evidence type="ECO:0000256" key="8">
    <source>
        <dbReference type="ARBA" id="ARBA00023098"/>
    </source>
</evidence>
<dbReference type="Proteomes" id="UP001147695">
    <property type="component" value="Unassembled WGS sequence"/>
</dbReference>
<evidence type="ECO:0000313" key="18">
    <source>
        <dbReference type="EMBL" id="KAJ5344708.1"/>
    </source>
</evidence>
<reference evidence="19" key="1">
    <citation type="submission" date="2022-12" db="EMBL/GenBank/DDBJ databases">
        <authorList>
            <person name="Petersen C."/>
        </authorList>
    </citation>
    <scope>NUCLEOTIDE SEQUENCE</scope>
    <source>
        <strain evidence="18">IBT 35673</strain>
        <strain evidence="19">IBT 35675</strain>
    </source>
</reference>
<dbReference type="PANTHER" id="PTHR43000">
    <property type="entry name" value="DTDP-D-GLUCOSE 4,6-DEHYDRATASE-RELATED"/>
    <property type="match status" value="1"/>
</dbReference>
<keyword evidence="20" id="KW-1185">Reference proteome</keyword>
<keyword evidence="4" id="KW-0256">Endoplasmic reticulum</keyword>
<evidence type="ECO:0000256" key="6">
    <source>
        <dbReference type="ARBA" id="ARBA00023002"/>
    </source>
</evidence>
<protein>
    <recommendedName>
        <fullName evidence="12">Sterol-4-alpha-carboxylate 3-dehydrogenase ERG26, decarboxylating</fullName>
    </recommendedName>
    <alternativeName>
        <fullName evidence="15 16">C-3 Sterol dehydrogenase ERG26</fullName>
    </alternativeName>
    <alternativeName>
        <fullName evidence="13 14">C-4 decarboxylase ERG26</fullName>
    </alternativeName>
    <alternativeName>
        <fullName evidence="11">Sterol-4-alpha-carboxylate 3-dehydrogenase erg26, decarboxylating</fullName>
    </alternativeName>
</protein>
<evidence type="ECO:0000256" key="12">
    <source>
        <dbReference type="ARBA" id="ARBA00067985"/>
    </source>
</evidence>
<evidence type="ECO:0000256" key="10">
    <source>
        <dbReference type="ARBA" id="ARBA00046995"/>
    </source>
</evidence>
<feature type="domain" description="3-beta hydroxysteroid dehydrogenase/isomerase" evidence="17">
    <location>
        <begin position="14"/>
        <end position="321"/>
    </location>
</feature>
<evidence type="ECO:0000256" key="3">
    <source>
        <dbReference type="ARBA" id="ARBA00022516"/>
    </source>
</evidence>
<evidence type="ECO:0000256" key="4">
    <source>
        <dbReference type="ARBA" id="ARBA00022824"/>
    </source>
</evidence>
<dbReference type="SUPFAM" id="SSF51735">
    <property type="entry name" value="NAD(P)-binding Rossmann-fold domains"/>
    <property type="match status" value="1"/>
</dbReference>
<evidence type="ECO:0000256" key="5">
    <source>
        <dbReference type="ARBA" id="ARBA00022955"/>
    </source>
</evidence>
<evidence type="ECO:0000256" key="14">
    <source>
        <dbReference type="ARBA" id="ARBA00081397"/>
    </source>
</evidence>
<evidence type="ECO:0000259" key="17">
    <source>
        <dbReference type="Pfam" id="PF01073"/>
    </source>
</evidence>
<name>A0A9W9UMB4_PENBR</name>
<dbReference type="EMBL" id="JAPZBQ010000002">
    <property type="protein sequence ID" value="KAJ5344708.1"/>
    <property type="molecule type" value="Genomic_DNA"/>
</dbReference>
<keyword evidence="8" id="KW-0443">Lipid metabolism</keyword>
<proteinExistence type="inferred from homology"/>
<dbReference type="InterPro" id="IPR002225">
    <property type="entry name" value="3Beta_OHSteriod_DH/Estase"/>
</dbReference>
<organism evidence="19 20">
    <name type="scientific">Penicillium brevicompactum</name>
    <dbReference type="NCBI Taxonomy" id="5074"/>
    <lineage>
        <taxon>Eukaryota</taxon>
        <taxon>Fungi</taxon>
        <taxon>Dikarya</taxon>
        <taxon>Ascomycota</taxon>
        <taxon>Pezizomycotina</taxon>
        <taxon>Eurotiomycetes</taxon>
        <taxon>Eurotiomycetidae</taxon>
        <taxon>Eurotiales</taxon>
        <taxon>Aspergillaceae</taxon>
        <taxon>Penicillium</taxon>
    </lineage>
</organism>
<reference evidence="19" key="2">
    <citation type="journal article" date="2023" name="IMA Fungus">
        <title>Comparative genomic study of the Penicillium genus elucidates a diverse pangenome and 15 lateral gene transfer events.</title>
        <authorList>
            <person name="Petersen C."/>
            <person name="Sorensen T."/>
            <person name="Nielsen M.R."/>
            <person name="Sondergaard T.E."/>
            <person name="Sorensen J.L."/>
            <person name="Fitzpatrick D.A."/>
            <person name="Frisvad J.C."/>
            <person name="Nielsen K.L."/>
        </authorList>
    </citation>
    <scope>NUCLEOTIDE SEQUENCE</scope>
    <source>
        <strain evidence="18">IBT 35673</strain>
        <strain evidence="19">IBT 35675</strain>
    </source>
</reference>
<evidence type="ECO:0000256" key="2">
    <source>
        <dbReference type="ARBA" id="ARBA00009219"/>
    </source>
</evidence>
<dbReference type="Gene3D" id="3.40.50.720">
    <property type="entry name" value="NAD(P)-binding Rossmann-like Domain"/>
    <property type="match status" value="1"/>
</dbReference>
<evidence type="ECO:0000256" key="15">
    <source>
        <dbReference type="ARBA" id="ARBA00081452"/>
    </source>
</evidence>
<evidence type="ECO:0000313" key="19">
    <source>
        <dbReference type="EMBL" id="KAJ5349479.1"/>
    </source>
</evidence>
<evidence type="ECO:0000256" key="11">
    <source>
        <dbReference type="ARBA" id="ARBA00067470"/>
    </source>
</evidence>
<dbReference type="GO" id="GO:0000252">
    <property type="term" value="F:3-beta-hydroxysteroid dehydrogenase [NAD(P)+]/C4-decarboxylase activity"/>
    <property type="evidence" value="ECO:0007669"/>
    <property type="project" value="UniProtKB-ARBA"/>
</dbReference>
<dbReference type="AlphaFoldDB" id="A0A9W9UMB4"/>
<comment type="caution">
    <text evidence="19">The sequence shown here is derived from an EMBL/GenBank/DDBJ whole genome shotgun (WGS) entry which is preliminary data.</text>
</comment>
<dbReference type="FunFam" id="3.40.50.720:FF:000346">
    <property type="entry name" value="C-3 sterol dehydrogenase/C-4 decarboxylase"/>
    <property type="match status" value="1"/>
</dbReference>
<keyword evidence="3" id="KW-0444">Lipid biosynthesis</keyword>
<comment type="subcellular location">
    <subcellularLocation>
        <location evidence="1">Endoplasmic reticulum membrane</location>
        <topology evidence="1">Peripheral membrane protein</topology>
    </subcellularLocation>
</comment>
<comment type="subunit">
    <text evidence="10">Heterotetramer of ERG25, ERG26, ERG27 and ERG28. ERG28 acts as a scaffold to tether ERG27 and other 4,4-demethylation-related enzymes, forming a demethylation enzyme complex, in the endoplasmic reticulum.</text>
</comment>
<keyword evidence="9" id="KW-0472">Membrane</keyword>
<gene>
    <name evidence="18" type="ORF">N7452_002712</name>
    <name evidence="19" type="ORF">N7541_007206</name>
</gene>
<dbReference type="EMBL" id="JAPZBR010000006">
    <property type="protein sequence ID" value="KAJ5349479.1"/>
    <property type="molecule type" value="Genomic_DNA"/>
</dbReference>
<evidence type="ECO:0000256" key="1">
    <source>
        <dbReference type="ARBA" id="ARBA00004406"/>
    </source>
</evidence>
<dbReference type="Proteomes" id="UP001148299">
    <property type="component" value="Unassembled WGS sequence"/>
</dbReference>
<keyword evidence="7" id="KW-0520">NAD</keyword>
<evidence type="ECO:0000256" key="16">
    <source>
        <dbReference type="ARBA" id="ARBA00082106"/>
    </source>
</evidence>
<accession>A0A9W9UMB4</accession>
<keyword evidence="6" id="KW-0560">Oxidoreductase</keyword>
<evidence type="ECO:0000256" key="7">
    <source>
        <dbReference type="ARBA" id="ARBA00023027"/>
    </source>
</evidence>
<comment type="similarity">
    <text evidence="2">Belongs to the 3-beta-HSD family.</text>
</comment>
<dbReference type="GO" id="GO:0006696">
    <property type="term" value="P:ergosterol biosynthetic process"/>
    <property type="evidence" value="ECO:0007669"/>
    <property type="project" value="UniProtKB-ARBA"/>
</dbReference>
<keyword evidence="5" id="KW-0752">Steroid biosynthesis</keyword>
<evidence type="ECO:0000313" key="20">
    <source>
        <dbReference type="Proteomes" id="UP001148299"/>
    </source>
</evidence>
<dbReference type="GO" id="GO:0005789">
    <property type="term" value="C:endoplasmic reticulum membrane"/>
    <property type="evidence" value="ECO:0007669"/>
    <property type="project" value="UniProtKB-SubCell"/>
</dbReference>
<evidence type="ECO:0000256" key="13">
    <source>
        <dbReference type="ARBA" id="ARBA00081267"/>
    </source>
</evidence>